<keyword evidence="3" id="KW-0378">Hydrolase</keyword>
<comment type="similarity">
    <text evidence="1">Belongs to the peptidase C56 family.</text>
</comment>
<dbReference type="NCBIfam" id="TIGR01382">
    <property type="entry name" value="PfpI"/>
    <property type="match status" value="1"/>
</dbReference>
<dbReference type="InterPro" id="IPR029062">
    <property type="entry name" value="Class_I_gatase-like"/>
</dbReference>
<dbReference type="GO" id="GO:0008233">
    <property type="term" value="F:peptidase activity"/>
    <property type="evidence" value="ECO:0007669"/>
    <property type="project" value="UniProtKB-KW"/>
</dbReference>
<dbReference type="RefSeq" id="WP_156271546.1">
    <property type="nucleotide sequence ID" value="NZ_CP046244.1"/>
</dbReference>
<dbReference type="PROSITE" id="PS51276">
    <property type="entry name" value="PEPTIDASE_C56_PFPI"/>
    <property type="match status" value="1"/>
</dbReference>
<sequence>MPGKKILMLVGDYVEDYEAIFPFQALTMLGYTVHSVSPNKWAGETVRTAVHDFEKEQTYSEKPGHNFLLTATFDKVDPQDYIGLVIPGGRSPEYLRLNERVLKIVQHFFITNKPVAVTCHGPQILIAAGVLRGKICTGYPGIKPDLLLAGAIWGEVNETLSNVYVDGNLVSAASWRGNPEWMRQFARLIAGIDYGQSYTA</sequence>
<gene>
    <name evidence="3" type="primary">yraA</name>
    <name evidence="3" type="ORF">MGLY_04450</name>
</gene>
<reference evidence="3 4" key="1">
    <citation type="submission" date="2019-11" db="EMBL/GenBank/DDBJ databases">
        <title>Genome sequence of Moorella glycerini DSM11254.</title>
        <authorList>
            <person name="Poehlein A."/>
            <person name="Boeer T."/>
            <person name="Daniel R."/>
        </authorList>
    </citation>
    <scope>NUCLEOTIDE SEQUENCE [LARGE SCALE GENOMIC DNA]</scope>
    <source>
        <strain evidence="3 4">DSM 11254</strain>
    </source>
</reference>
<evidence type="ECO:0000259" key="2">
    <source>
        <dbReference type="Pfam" id="PF01965"/>
    </source>
</evidence>
<dbReference type="OrthoDB" id="9800516at2"/>
<evidence type="ECO:0000313" key="4">
    <source>
        <dbReference type="Proteomes" id="UP000425916"/>
    </source>
</evidence>
<protein>
    <submittedName>
        <fullName evidence="3">Cysteine protease YraA</fullName>
        <ecNumber evidence="3">3.2.-.-</ecNumber>
    </submittedName>
</protein>
<dbReference type="EC" id="3.2.-.-" evidence="3"/>
<proteinExistence type="inferred from homology"/>
<keyword evidence="3" id="KW-0645">Protease</keyword>
<dbReference type="Gene3D" id="3.40.50.880">
    <property type="match status" value="1"/>
</dbReference>
<dbReference type="Proteomes" id="UP000425916">
    <property type="component" value="Chromosome"/>
</dbReference>
<dbReference type="EMBL" id="CP046244">
    <property type="protein sequence ID" value="QGP91121.1"/>
    <property type="molecule type" value="Genomic_DNA"/>
</dbReference>
<organism evidence="3 4">
    <name type="scientific">Neomoorella glycerini</name>
    <dbReference type="NCBI Taxonomy" id="55779"/>
    <lineage>
        <taxon>Bacteria</taxon>
        <taxon>Bacillati</taxon>
        <taxon>Bacillota</taxon>
        <taxon>Clostridia</taxon>
        <taxon>Neomoorellales</taxon>
        <taxon>Neomoorellaceae</taxon>
        <taxon>Neomoorella</taxon>
    </lineage>
</organism>
<dbReference type="SUPFAM" id="SSF52317">
    <property type="entry name" value="Class I glutamine amidotransferase-like"/>
    <property type="match status" value="1"/>
</dbReference>
<accession>A0A6I5ZNI0</accession>
<evidence type="ECO:0000256" key="1">
    <source>
        <dbReference type="ARBA" id="ARBA00008542"/>
    </source>
</evidence>
<dbReference type="PANTHER" id="PTHR42733">
    <property type="entry name" value="DJ-1 PROTEIN"/>
    <property type="match status" value="1"/>
</dbReference>
<dbReference type="Pfam" id="PF01965">
    <property type="entry name" value="DJ-1_PfpI"/>
    <property type="match status" value="1"/>
</dbReference>
<dbReference type="GO" id="GO:0006508">
    <property type="term" value="P:proteolysis"/>
    <property type="evidence" value="ECO:0007669"/>
    <property type="project" value="UniProtKB-KW"/>
</dbReference>
<name>A0A6I5ZNI0_9FIRM</name>
<keyword evidence="4" id="KW-1185">Reference proteome</keyword>
<dbReference type="GO" id="GO:0016798">
    <property type="term" value="F:hydrolase activity, acting on glycosyl bonds"/>
    <property type="evidence" value="ECO:0007669"/>
    <property type="project" value="UniProtKB-KW"/>
</dbReference>
<keyword evidence="3" id="KW-0326">Glycosidase</keyword>
<dbReference type="InterPro" id="IPR006286">
    <property type="entry name" value="C56_PfpI-like"/>
</dbReference>
<dbReference type="AlphaFoldDB" id="A0A6I5ZNI0"/>
<evidence type="ECO:0000313" key="3">
    <source>
        <dbReference type="EMBL" id="QGP91121.1"/>
    </source>
</evidence>
<feature type="domain" description="DJ-1/PfpI" evidence="2">
    <location>
        <begin position="4"/>
        <end position="186"/>
    </location>
</feature>
<dbReference type="CDD" id="cd03169">
    <property type="entry name" value="GATase1_PfpI_1"/>
    <property type="match status" value="1"/>
</dbReference>
<dbReference type="InterPro" id="IPR002818">
    <property type="entry name" value="DJ-1/PfpI"/>
</dbReference>
<dbReference type="PANTHER" id="PTHR42733:SF2">
    <property type="entry name" value="DJ-1_THIJ_PFPI FAMILY PROTEIN"/>
    <property type="match status" value="1"/>
</dbReference>